<evidence type="ECO:0000313" key="7">
    <source>
        <dbReference type="EMBL" id="CAJ0947429.1"/>
    </source>
</evidence>
<dbReference type="Gene3D" id="1.20.1560.10">
    <property type="entry name" value="ABC transporter type 1, transmembrane domain"/>
    <property type="match status" value="1"/>
</dbReference>
<dbReference type="SUPFAM" id="SSF90123">
    <property type="entry name" value="ABC transporter transmembrane region"/>
    <property type="match status" value="1"/>
</dbReference>
<dbReference type="InterPro" id="IPR039421">
    <property type="entry name" value="Type_1_exporter"/>
</dbReference>
<dbReference type="PANTHER" id="PTHR43394">
    <property type="entry name" value="ATP-DEPENDENT PERMEASE MDL1, MITOCHONDRIAL"/>
    <property type="match status" value="1"/>
</dbReference>
<dbReference type="Proteomes" id="UP001176940">
    <property type="component" value="Unassembled WGS sequence"/>
</dbReference>
<reference evidence="7" key="1">
    <citation type="submission" date="2023-07" db="EMBL/GenBank/DDBJ databases">
        <authorList>
            <person name="Stuckert A."/>
        </authorList>
    </citation>
    <scope>NUCLEOTIDE SEQUENCE</scope>
</reference>
<dbReference type="PANTHER" id="PTHR43394:SF14">
    <property type="entry name" value="TRANSPORTER 2, ATP BINDING CASSETTE SUBFAMILY B"/>
    <property type="match status" value="1"/>
</dbReference>
<keyword evidence="4 5" id="KW-0472">Membrane</keyword>
<name>A0ABN9LPP8_9NEOB</name>
<feature type="domain" description="ABC transmembrane type-1" evidence="6">
    <location>
        <begin position="211"/>
        <end position="330"/>
    </location>
</feature>
<keyword evidence="3 5" id="KW-1133">Transmembrane helix</keyword>
<evidence type="ECO:0000256" key="1">
    <source>
        <dbReference type="ARBA" id="ARBA00004141"/>
    </source>
</evidence>
<evidence type="ECO:0000313" key="8">
    <source>
        <dbReference type="Proteomes" id="UP001176940"/>
    </source>
</evidence>
<dbReference type="EMBL" id="CAUEEQ010026728">
    <property type="protein sequence ID" value="CAJ0947429.1"/>
    <property type="molecule type" value="Genomic_DNA"/>
</dbReference>
<gene>
    <name evidence="7" type="ORF">RIMI_LOCUS11678695</name>
</gene>
<feature type="transmembrane region" description="Helical" evidence="5">
    <location>
        <begin position="249"/>
        <end position="275"/>
    </location>
</feature>
<dbReference type="InterPro" id="IPR036640">
    <property type="entry name" value="ABC1_TM_sf"/>
</dbReference>
<evidence type="ECO:0000256" key="5">
    <source>
        <dbReference type="SAM" id="Phobius"/>
    </source>
</evidence>
<feature type="transmembrane region" description="Helical" evidence="5">
    <location>
        <begin position="98"/>
        <end position="118"/>
    </location>
</feature>
<dbReference type="InterPro" id="IPR011527">
    <property type="entry name" value="ABC1_TM_dom"/>
</dbReference>
<sequence length="330" mass="37561">MNIHERLRPFLQTIAPGHVTSPSRNLISQISHGSCNLETRAEASCSHASKSPPRSPCYSSAFRMISLCFLPLLILLDSSLTYIISSLVFIYYPVDLLLAVWLVYLIKTPILVVISNLLPRPRWISSRLPFALTLGFAPPLYQTLRVILCFLQLSPLPFVPLPLSCLVWDLILPPSNTKETSGRDEREQTDKKNFTRLVKLSKRDWPYLSSAFVFLFLALTFEMWVPYYMGRMIDNLSNNYKEAEFLEAIIYMAVLTISSTISAGCRGGLFIFSMLRLTRRLRRLLFRAFIRQDIAFFETTKTGDISSRLSNDTSLVSRSIAANVNITYGH</sequence>
<feature type="transmembrane region" description="Helical" evidence="5">
    <location>
        <begin position="205"/>
        <end position="229"/>
    </location>
</feature>
<evidence type="ECO:0000259" key="6">
    <source>
        <dbReference type="PROSITE" id="PS50929"/>
    </source>
</evidence>
<keyword evidence="2 5" id="KW-0812">Transmembrane</keyword>
<evidence type="ECO:0000256" key="2">
    <source>
        <dbReference type="ARBA" id="ARBA00022692"/>
    </source>
</evidence>
<keyword evidence="8" id="KW-1185">Reference proteome</keyword>
<feature type="transmembrane region" description="Helical" evidence="5">
    <location>
        <begin position="64"/>
        <end position="92"/>
    </location>
</feature>
<proteinExistence type="predicted"/>
<evidence type="ECO:0000256" key="3">
    <source>
        <dbReference type="ARBA" id="ARBA00022989"/>
    </source>
</evidence>
<comment type="caution">
    <text evidence="7">The sequence shown here is derived from an EMBL/GenBank/DDBJ whole genome shotgun (WGS) entry which is preliminary data.</text>
</comment>
<accession>A0ABN9LPP8</accession>
<organism evidence="7 8">
    <name type="scientific">Ranitomeya imitator</name>
    <name type="common">mimic poison frog</name>
    <dbReference type="NCBI Taxonomy" id="111125"/>
    <lineage>
        <taxon>Eukaryota</taxon>
        <taxon>Metazoa</taxon>
        <taxon>Chordata</taxon>
        <taxon>Craniata</taxon>
        <taxon>Vertebrata</taxon>
        <taxon>Euteleostomi</taxon>
        <taxon>Amphibia</taxon>
        <taxon>Batrachia</taxon>
        <taxon>Anura</taxon>
        <taxon>Neobatrachia</taxon>
        <taxon>Hyloidea</taxon>
        <taxon>Dendrobatidae</taxon>
        <taxon>Dendrobatinae</taxon>
        <taxon>Ranitomeya</taxon>
    </lineage>
</organism>
<evidence type="ECO:0000256" key="4">
    <source>
        <dbReference type="ARBA" id="ARBA00023136"/>
    </source>
</evidence>
<dbReference type="PROSITE" id="PS50929">
    <property type="entry name" value="ABC_TM1F"/>
    <property type="match status" value="1"/>
</dbReference>
<protein>
    <recommendedName>
        <fullName evidence="6">ABC transmembrane type-1 domain-containing protein</fullName>
    </recommendedName>
</protein>
<dbReference type="Pfam" id="PF00664">
    <property type="entry name" value="ABC_membrane"/>
    <property type="match status" value="1"/>
</dbReference>
<comment type="subcellular location">
    <subcellularLocation>
        <location evidence="1">Membrane</location>
        <topology evidence="1">Multi-pass membrane protein</topology>
    </subcellularLocation>
</comment>